<dbReference type="RefSeq" id="WP_261958585.1">
    <property type="nucleotide sequence ID" value="NZ_BAAAXA010000001.1"/>
</dbReference>
<proteinExistence type="predicted"/>
<sequence>MSTEKLVLLLAERDYMYGTGELALRVRHIEREAPLTYDNELWYYVHGTQLGHEGRVLGDRVVVVRGRRLSAAGVPLN</sequence>
<gene>
    <name evidence="1" type="ORF">GCM10017581_065440</name>
</gene>
<evidence type="ECO:0000313" key="1">
    <source>
        <dbReference type="EMBL" id="GLL04797.1"/>
    </source>
</evidence>
<dbReference type="EMBL" id="BSFP01000050">
    <property type="protein sequence ID" value="GLL04797.1"/>
    <property type="molecule type" value="Genomic_DNA"/>
</dbReference>
<name>A0A9W6NQ73_9ACTN</name>
<accession>A0A9W6NQ73</accession>
<organism evidence="1 2">
    <name type="scientific">Dactylosporangium matsuzakiense</name>
    <dbReference type="NCBI Taxonomy" id="53360"/>
    <lineage>
        <taxon>Bacteria</taxon>
        <taxon>Bacillati</taxon>
        <taxon>Actinomycetota</taxon>
        <taxon>Actinomycetes</taxon>
        <taxon>Micromonosporales</taxon>
        <taxon>Micromonosporaceae</taxon>
        <taxon>Dactylosporangium</taxon>
    </lineage>
</organism>
<dbReference type="AlphaFoldDB" id="A0A9W6NQ73"/>
<keyword evidence="2" id="KW-1185">Reference proteome</keyword>
<reference evidence="1" key="1">
    <citation type="journal article" date="2014" name="Int. J. Syst. Evol. Microbiol.">
        <title>Complete genome sequence of Corynebacterium casei LMG S-19264T (=DSM 44701T), isolated from a smear-ripened cheese.</title>
        <authorList>
            <consortium name="US DOE Joint Genome Institute (JGI-PGF)"/>
            <person name="Walter F."/>
            <person name="Albersmeier A."/>
            <person name="Kalinowski J."/>
            <person name="Ruckert C."/>
        </authorList>
    </citation>
    <scope>NUCLEOTIDE SEQUENCE</scope>
    <source>
        <strain evidence="1">VKM Ac-1321</strain>
    </source>
</reference>
<comment type="caution">
    <text evidence="1">The sequence shown here is derived from an EMBL/GenBank/DDBJ whole genome shotgun (WGS) entry which is preliminary data.</text>
</comment>
<evidence type="ECO:0000313" key="2">
    <source>
        <dbReference type="Proteomes" id="UP001143480"/>
    </source>
</evidence>
<reference evidence="1" key="2">
    <citation type="submission" date="2023-01" db="EMBL/GenBank/DDBJ databases">
        <authorList>
            <person name="Sun Q."/>
            <person name="Evtushenko L."/>
        </authorList>
    </citation>
    <scope>NUCLEOTIDE SEQUENCE</scope>
    <source>
        <strain evidence="1">VKM Ac-1321</strain>
    </source>
</reference>
<dbReference type="Proteomes" id="UP001143480">
    <property type="component" value="Unassembled WGS sequence"/>
</dbReference>
<protein>
    <submittedName>
        <fullName evidence="1">Uncharacterized protein</fullName>
    </submittedName>
</protein>